<keyword evidence="4 8" id="KW-0479">Metal-binding</keyword>
<evidence type="ECO:0000256" key="1">
    <source>
        <dbReference type="ARBA" id="ARBA00010669"/>
    </source>
</evidence>
<proteinExistence type="inferred from homology"/>
<evidence type="ECO:0000259" key="9">
    <source>
        <dbReference type="PROSITE" id="PS51747"/>
    </source>
</evidence>
<dbReference type="InterPro" id="IPR028883">
    <property type="entry name" value="tRNA_aden_deaminase"/>
</dbReference>
<dbReference type="Gene3D" id="3.40.140.10">
    <property type="entry name" value="Cytidine Deaminase, domain 2"/>
    <property type="match status" value="1"/>
</dbReference>
<dbReference type="InterPro" id="IPR016192">
    <property type="entry name" value="APOBEC/CMP_deaminase_Zn-bd"/>
</dbReference>
<dbReference type="SUPFAM" id="SSF53927">
    <property type="entry name" value="Cytidine deaminase-like"/>
    <property type="match status" value="1"/>
</dbReference>
<dbReference type="KEGG" id="lit:FPZ52_08405"/>
<evidence type="ECO:0000313" key="10">
    <source>
        <dbReference type="EMBL" id="QDY69639.1"/>
    </source>
</evidence>
<evidence type="ECO:0000256" key="7">
    <source>
        <dbReference type="ARBA" id="ARBA00048045"/>
    </source>
</evidence>
<evidence type="ECO:0000256" key="5">
    <source>
        <dbReference type="ARBA" id="ARBA00022801"/>
    </source>
</evidence>
<dbReference type="PROSITE" id="PS51747">
    <property type="entry name" value="CYT_DCMP_DEAMINASES_2"/>
    <property type="match status" value="1"/>
</dbReference>
<dbReference type="PANTHER" id="PTHR11079:SF202">
    <property type="entry name" value="TRNA-SPECIFIC ADENOSINE DEAMINASE"/>
    <property type="match status" value="1"/>
</dbReference>
<dbReference type="GO" id="GO:0002100">
    <property type="term" value="P:tRNA wobble adenosine to inosine editing"/>
    <property type="evidence" value="ECO:0007669"/>
    <property type="project" value="UniProtKB-UniRule"/>
</dbReference>
<comment type="function">
    <text evidence="8">Catalyzes the deamination of adenosine to inosine at the wobble position 34 of tRNA(Arg2).</text>
</comment>
<keyword evidence="6 8" id="KW-0862">Zinc</keyword>
<dbReference type="GO" id="GO:0052717">
    <property type="term" value="F:tRNA-specific adenosine-34 deaminase activity"/>
    <property type="evidence" value="ECO:0007669"/>
    <property type="project" value="UniProtKB-UniRule"/>
</dbReference>
<evidence type="ECO:0000256" key="6">
    <source>
        <dbReference type="ARBA" id="ARBA00022833"/>
    </source>
</evidence>
<evidence type="ECO:0000256" key="3">
    <source>
        <dbReference type="ARBA" id="ARBA00022694"/>
    </source>
</evidence>
<dbReference type="PROSITE" id="PS00903">
    <property type="entry name" value="CYT_DCMP_DEAMINASES_1"/>
    <property type="match status" value="1"/>
</dbReference>
<organism evidence="10 11">
    <name type="scientific">Qingshengfaniella alkalisoli</name>
    <dbReference type="NCBI Taxonomy" id="2599296"/>
    <lineage>
        <taxon>Bacteria</taxon>
        <taxon>Pseudomonadati</taxon>
        <taxon>Pseudomonadota</taxon>
        <taxon>Alphaproteobacteria</taxon>
        <taxon>Rhodobacterales</taxon>
        <taxon>Paracoccaceae</taxon>
        <taxon>Qingshengfaniella</taxon>
    </lineage>
</organism>
<evidence type="ECO:0000256" key="8">
    <source>
        <dbReference type="HAMAP-Rule" id="MF_00972"/>
    </source>
</evidence>
<keyword evidence="11" id="KW-1185">Reference proteome</keyword>
<gene>
    <name evidence="8" type="primary">tadA</name>
    <name evidence="10" type="ORF">FPZ52_08405</name>
</gene>
<feature type="binding site" evidence="8">
    <location>
        <position position="77"/>
    </location>
    <ligand>
        <name>Zn(2+)</name>
        <dbReference type="ChEBI" id="CHEBI:29105"/>
        <note>catalytic</note>
    </ligand>
</feature>
<evidence type="ECO:0000313" key="11">
    <source>
        <dbReference type="Proteomes" id="UP000318483"/>
    </source>
</evidence>
<dbReference type="EC" id="3.5.4.33" evidence="8"/>
<dbReference type="OrthoDB" id="9802676at2"/>
<dbReference type="HAMAP" id="MF_00972">
    <property type="entry name" value="tRNA_aden_deaminase"/>
    <property type="match status" value="1"/>
</dbReference>
<feature type="binding site" evidence="8">
    <location>
        <position position="80"/>
    </location>
    <ligand>
        <name>Zn(2+)</name>
        <dbReference type="ChEBI" id="CHEBI:29105"/>
        <note>catalytic</note>
    </ligand>
</feature>
<name>A0A5B8I7R0_9RHOB</name>
<comment type="similarity">
    <text evidence="1">Belongs to the cytidine and deoxycytidylate deaminase family. ADAT2 subfamily.</text>
</comment>
<feature type="domain" description="CMP/dCMP-type deaminase" evidence="9">
    <location>
        <begin position="1"/>
        <end position="105"/>
    </location>
</feature>
<feature type="active site" description="Proton donor" evidence="8">
    <location>
        <position position="49"/>
    </location>
</feature>
<dbReference type="RefSeq" id="WP_146365016.1">
    <property type="nucleotide sequence ID" value="NZ_CP042261.1"/>
</dbReference>
<protein>
    <recommendedName>
        <fullName evidence="8">tRNA-specific adenosine deaminase</fullName>
        <ecNumber evidence="8">3.5.4.33</ecNumber>
    </recommendedName>
</protein>
<dbReference type="InterPro" id="IPR016193">
    <property type="entry name" value="Cytidine_deaminase-like"/>
</dbReference>
<keyword evidence="5 8" id="KW-0378">Hydrolase</keyword>
<evidence type="ECO:0000256" key="2">
    <source>
        <dbReference type="ARBA" id="ARBA00011738"/>
    </source>
</evidence>
<sequence>MSVALEEARAAAARGEVPVGAALVDPAGQVVAQDGNRTRELNDPSAHAEMLVIRAACRQSGSERLTGHSLYVTLEPCAMCAAVVAAARIARVYYAASDPKSGGVEHGARVFIHPQSHHQPEVYHGMAEVEAAALLTDFFRQRR</sequence>
<accession>A0A5B8I7R0</accession>
<dbReference type="Proteomes" id="UP000318483">
    <property type="component" value="Chromosome"/>
</dbReference>
<keyword evidence="3 8" id="KW-0819">tRNA processing</keyword>
<dbReference type="PANTHER" id="PTHR11079">
    <property type="entry name" value="CYTOSINE DEAMINASE FAMILY MEMBER"/>
    <property type="match status" value="1"/>
</dbReference>
<feature type="binding site" evidence="8">
    <location>
        <position position="47"/>
    </location>
    <ligand>
        <name>Zn(2+)</name>
        <dbReference type="ChEBI" id="CHEBI:29105"/>
        <note>catalytic</note>
    </ligand>
</feature>
<comment type="subunit">
    <text evidence="2 8">Homodimer.</text>
</comment>
<reference evidence="10 11" key="1">
    <citation type="submission" date="2019-07" db="EMBL/GenBank/DDBJ databases">
        <title>Litoreibacter alkalisoli sp. nov., isolated from saline-alkaline soil.</title>
        <authorList>
            <person name="Wang S."/>
            <person name="Xu L."/>
            <person name="Xing Y.-T."/>
            <person name="Sun J.-Q."/>
        </authorList>
    </citation>
    <scope>NUCLEOTIDE SEQUENCE [LARGE SCALE GENOMIC DNA]</scope>
    <source>
        <strain evidence="10 11">LN3S51</strain>
    </source>
</reference>
<dbReference type="InterPro" id="IPR002125">
    <property type="entry name" value="CMP_dCMP_dom"/>
</dbReference>
<evidence type="ECO:0000256" key="4">
    <source>
        <dbReference type="ARBA" id="ARBA00022723"/>
    </source>
</evidence>
<dbReference type="AlphaFoldDB" id="A0A5B8I7R0"/>
<comment type="catalytic activity">
    <reaction evidence="7 8">
        <text>adenosine(34) in tRNA + H2O + H(+) = inosine(34) in tRNA + NH4(+)</text>
        <dbReference type="Rhea" id="RHEA:43168"/>
        <dbReference type="Rhea" id="RHEA-COMP:10373"/>
        <dbReference type="Rhea" id="RHEA-COMP:10374"/>
        <dbReference type="ChEBI" id="CHEBI:15377"/>
        <dbReference type="ChEBI" id="CHEBI:15378"/>
        <dbReference type="ChEBI" id="CHEBI:28938"/>
        <dbReference type="ChEBI" id="CHEBI:74411"/>
        <dbReference type="ChEBI" id="CHEBI:82852"/>
        <dbReference type="EC" id="3.5.4.33"/>
    </reaction>
</comment>
<dbReference type="GO" id="GO:0008270">
    <property type="term" value="F:zinc ion binding"/>
    <property type="evidence" value="ECO:0007669"/>
    <property type="project" value="UniProtKB-UniRule"/>
</dbReference>
<comment type="cofactor">
    <cofactor evidence="8">
        <name>Zn(2+)</name>
        <dbReference type="ChEBI" id="CHEBI:29105"/>
    </cofactor>
    <text evidence="8">Binds 1 zinc ion per subunit.</text>
</comment>
<dbReference type="CDD" id="cd01285">
    <property type="entry name" value="nucleoside_deaminase"/>
    <property type="match status" value="1"/>
</dbReference>
<dbReference type="Pfam" id="PF00383">
    <property type="entry name" value="dCMP_cyt_deam_1"/>
    <property type="match status" value="1"/>
</dbReference>
<dbReference type="EMBL" id="CP042261">
    <property type="protein sequence ID" value="QDY69639.1"/>
    <property type="molecule type" value="Genomic_DNA"/>
</dbReference>